<dbReference type="GO" id="GO:0042286">
    <property type="term" value="F:glutamate-1-semialdehyde 2,1-aminomutase activity"/>
    <property type="evidence" value="ECO:0007669"/>
    <property type="project" value="UniProtKB-UniRule"/>
</dbReference>
<dbReference type="GO" id="GO:0006782">
    <property type="term" value="P:protoporphyrinogen IX biosynthetic process"/>
    <property type="evidence" value="ECO:0007669"/>
    <property type="project" value="UniProtKB-UniRule"/>
</dbReference>
<dbReference type="PANTHER" id="PTHR43713">
    <property type="entry name" value="GLUTAMATE-1-SEMIALDEHYDE 2,1-AMINOMUTASE"/>
    <property type="match status" value="1"/>
</dbReference>
<dbReference type="InterPro" id="IPR015421">
    <property type="entry name" value="PyrdxlP-dep_Trfase_major"/>
</dbReference>
<keyword evidence="5 7" id="KW-0413">Isomerase</keyword>
<keyword evidence="6 7" id="KW-0627">Porphyrin biosynthesis</keyword>
<dbReference type="Gene3D" id="3.40.640.10">
    <property type="entry name" value="Type I PLP-dependent aspartate aminotransferase-like (Major domain)"/>
    <property type="match status" value="1"/>
</dbReference>
<dbReference type="NCBIfam" id="TIGR00713">
    <property type="entry name" value="hemL"/>
    <property type="match status" value="1"/>
</dbReference>
<evidence type="ECO:0000313" key="8">
    <source>
        <dbReference type="EMBL" id="RFZ95495.1"/>
    </source>
</evidence>
<dbReference type="PROSITE" id="PS00600">
    <property type="entry name" value="AA_TRANSFER_CLASS_3"/>
    <property type="match status" value="1"/>
</dbReference>
<dbReference type="EC" id="5.4.3.8" evidence="7"/>
<dbReference type="Pfam" id="PF00202">
    <property type="entry name" value="Aminotran_3"/>
    <property type="match status" value="1"/>
</dbReference>
<dbReference type="InterPro" id="IPR005814">
    <property type="entry name" value="Aminotrans_3"/>
</dbReference>
<dbReference type="InterPro" id="IPR015424">
    <property type="entry name" value="PyrdxlP-dep_Trfase"/>
</dbReference>
<gene>
    <name evidence="7 8" type="primary">hemL</name>
    <name evidence="8" type="ORF">D0C36_08235</name>
</gene>
<dbReference type="InterPro" id="IPR015422">
    <property type="entry name" value="PyrdxlP-dep_Trfase_small"/>
</dbReference>
<dbReference type="InterPro" id="IPR049704">
    <property type="entry name" value="Aminotrans_3_PPA_site"/>
</dbReference>
<dbReference type="Gene3D" id="3.90.1150.10">
    <property type="entry name" value="Aspartate Aminotransferase, domain 1"/>
    <property type="match status" value="1"/>
</dbReference>
<dbReference type="UniPathway" id="UPA00251">
    <property type="reaction ID" value="UER00317"/>
</dbReference>
<name>A0A372NZF6_9SPHI</name>
<sequence length="442" mass="48097">MTHEKYKMSKPDISRTRSAELYEKAKTYFPGGVNSPVRAFKSVYGTPLFIEKGDGSHIWDADGNEFIDFCCSWGPLILGHNNPAVREKVTEVMQKGMSFGAPTALENELAELILSNNKFIEKIRFVSSGTEAVMSAIRLARGYTKRDKILKFEGCYHGHSDSLLVKAGSGLVTFGETSSAGVPNAFANETIVVALDDTKALEGAFAEFKGEIAAVIIEPIPANNGLLLQSQEYLQYLRDICTQNGTMLIFDEVISGFRVGFEGAAAHYGIQPDIITYGKIIGGGLPVGAYGASAEVMDHISPVGSVYQAGTLSGNPVAMAAGIAQLSELLKPGFYQELNNKTAAFVKDIQDFVDGKGYPVKLFTIGSIFWFAFTEQERISTAEQIDPASMVKFKEMHRELLNRGIYMGPSGYEVGFISSAHTNADLETTKTAIFDSLDIVFK</sequence>
<dbReference type="SUPFAM" id="SSF53383">
    <property type="entry name" value="PLP-dependent transferases"/>
    <property type="match status" value="1"/>
</dbReference>
<evidence type="ECO:0000256" key="4">
    <source>
        <dbReference type="ARBA" id="ARBA00022898"/>
    </source>
</evidence>
<dbReference type="Proteomes" id="UP000264217">
    <property type="component" value="Unassembled WGS sequence"/>
</dbReference>
<proteinExistence type="inferred from homology"/>
<dbReference type="FunFam" id="3.40.640.10:FF:000021">
    <property type="entry name" value="Glutamate-1-semialdehyde 2,1-aminomutase"/>
    <property type="match status" value="1"/>
</dbReference>
<evidence type="ECO:0000256" key="6">
    <source>
        <dbReference type="ARBA" id="ARBA00023244"/>
    </source>
</evidence>
<evidence type="ECO:0000256" key="5">
    <source>
        <dbReference type="ARBA" id="ARBA00023235"/>
    </source>
</evidence>
<accession>A0A372NZF6</accession>
<dbReference type="GO" id="GO:0008483">
    <property type="term" value="F:transaminase activity"/>
    <property type="evidence" value="ECO:0007669"/>
    <property type="project" value="InterPro"/>
</dbReference>
<comment type="cofactor">
    <cofactor evidence="1 7">
        <name>pyridoxal 5'-phosphate</name>
        <dbReference type="ChEBI" id="CHEBI:597326"/>
    </cofactor>
</comment>
<evidence type="ECO:0000256" key="1">
    <source>
        <dbReference type="ARBA" id="ARBA00001933"/>
    </source>
</evidence>
<protein>
    <recommendedName>
        <fullName evidence="7">Glutamate-1-semialdehyde 2,1-aminomutase</fullName>
        <shortName evidence="7">GSA</shortName>
        <ecNumber evidence="7">5.4.3.8</ecNumber>
    </recommendedName>
    <alternativeName>
        <fullName evidence="7">Glutamate-1-semialdehyde aminotransferase</fullName>
        <shortName evidence="7">GSA-AT</shortName>
    </alternativeName>
</protein>
<dbReference type="HAMAP" id="MF_00375">
    <property type="entry name" value="HemL_aminotrans_3"/>
    <property type="match status" value="1"/>
</dbReference>
<dbReference type="AlphaFoldDB" id="A0A372NZF6"/>
<evidence type="ECO:0000313" key="9">
    <source>
        <dbReference type="Proteomes" id="UP000264217"/>
    </source>
</evidence>
<comment type="subcellular location">
    <subcellularLocation>
        <location evidence="7">Cytoplasm</location>
    </subcellularLocation>
</comment>
<reference evidence="8 9" key="1">
    <citation type="submission" date="2018-08" db="EMBL/GenBank/DDBJ databases">
        <title>Mucilaginibacter sp. MYSH2.</title>
        <authorList>
            <person name="Seo T."/>
        </authorList>
    </citation>
    <scope>NUCLEOTIDE SEQUENCE [LARGE SCALE GENOMIC DNA]</scope>
    <source>
        <strain evidence="8 9">MYSH2</strain>
    </source>
</reference>
<dbReference type="NCBIfam" id="NF000818">
    <property type="entry name" value="PRK00062.1"/>
    <property type="match status" value="1"/>
</dbReference>
<dbReference type="GO" id="GO:0030170">
    <property type="term" value="F:pyridoxal phosphate binding"/>
    <property type="evidence" value="ECO:0007669"/>
    <property type="project" value="InterPro"/>
</dbReference>
<dbReference type="EMBL" id="QWDC01000001">
    <property type="protein sequence ID" value="RFZ95495.1"/>
    <property type="molecule type" value="Genomic_DNA"/>
</dbReference>
<evidence type="ECO:0000256" key="2">
    <source>
        <dbReference type="ARBA" id="ARBA00004819"/>
    </source>
</evidence>
<keyword evidence="7" id="KW-0963">Cytoplasm</keyword>
<comment type="subunit">
    <text evidence="7">Homodimer.</text>
</comment>
<dbReference type="OrthoDB" id="1286826at2"/>
<comment type="similarity">
    <text evidence="3 7">Belongs to the class-III pyridoxal-phosphate-dependent aminotransferase family. HemL subfamily.</text>
</comment>
<evidence type="ECO:0000256" key="7">
    <source>
        <dbReference type="HAMAP-Rule" id="MF_00375"/>
    </source>
</evidence>
<keyword evidence="9" id="KW-1185">Reference proteome</keyword>
<dbReference type="GO" id="GO:0005737">
    <property type="term" value="C:cytoplasm"/>
    <property type="evidence" value="ECO:0007669"/>
    <property type="project" value="UniProtKB-SubCell"/>
</dbReference>
<dbReference type="InterPro" id="IPR004639">
    <property type="entry name" value="4pyrrol_synth_GluAld_NH2Trfase"/>
</dbReference>
<dbReference type="CDD" id="cd00610">
    <property type="entry name" value="OAT_like"/>
    <property type="match status" value="1"/>
</dbReference>
<comment type="catalytic activity">
    <reaction evidence="7">
        <text>(S)-4-amino-5-oxopentanoate = 5-aminolevulinate</text>
        <dbReference type="Rhea" id="RHEA:14265"/>
        <dbReference type="ChEBI" id="CHEBI:57501"/>
        <dbReference type="ChEBI" id="CHEBI:356416"/>
        <dbReference type="EC" id="5.4.3.8"/>
    </reaction>
</comment>
<comment type="caution">
    <text evidence="8">The sequence shown here is derived from an EMBL/GenBank/DDBJ whole genome shotgun (WGS) entry which is preliminary data.</text>
</comment>
<comment type="pathway">
    <text evidence="2">Porphyrin-containing compound metabolism; protoporphyrin-IX biosynthesis; 5-aminolevulinate from L-glutamyl-tRNA(Glu): step 2/2.</text>
</comment>
<keyword evidence="4 7" id="KW-0663">Pyridoxal phosphate</keyword>
<feature type="modified residue" description="N6-(pyridoxal phosphate)lysine" evidence="7">
    <location>
        <position position="279"/>
    </location>
</feature>
<dbReference type="PANTHER" id="PTHR43713:SF3">
    <property type="entry name" value="GLUTAMATE-1-SEMIALDEHYDE 2,1-AMINOMUTASE 1, CHLOROPLASTIC-RELATED"/>
    <property type="match status" value="1"/>
</dbReference>
<organism evidence="8 9">
    <name type="scientific">Mucilaginibacter conchicola</name>
    <dbReference type="NCBI Taxonomy" id="2303333"/>
    <lineage>
        <taxon>Bacteria</taxon>
        <taxon>Pseudomonadati</taxon>
        <taxon>Bacteroidota</taxon>
        <taxon>Sphingobacteriia</taxon>
        <taxon>Sphingobacteriales</taxon>
        <taxon>Sphingobacteriaceae</taxon>
        <taxon>Mucilaginibacter</taxon>
    </lineage>
</organism>
<evidence type="ECO:0000256" key="3">
    <source>
        <dbReference type="ARBA" id="ARBA00008981"/>
    </source>
</evidence>